<name>G4TKI8_SERID</name>
<dbReference type="GO" id="GO:0003735">
    <property type="term" value="F:structural constituent of ribosome"/>
    <property type="evidence" value="ECO:0007669"/>
    <property type="project" value="InterPro"/>
</dbReference>
<feature type="domain" description="Large ribosomal subunit protein mL59" evidence="2">
    <location>
        <begin position="16"/>
        <end position="193"/>
    </location>
</feature>
<gene>
    <name evidence="3" type="ORF">PIIN_05773</name>
</gene>
<feature type="compositionally biased region" description="Basic and acidic residues" evidence="1">
    <location>
        <begin position="164"/>
        <end position="176"/>
    </location>
</feature>
<feature type="compositionally biased region" description="Low complexity" evidence="1">
    <location>
        <begin position="50"/>
        <end position="59"/>
    </location>
</feature>
<dbReference type="InterPro" id="IPR037507">
    <property type="entry name" value="Ribosomal_mL59"/>
</dbReference>
<feature type="compositionally biased region" description="Basic and acidic residues" evidence="1">
    <location>
        <begin position="183"/>
        <end position="193"/>
    </location>
</feature>
<dbReference type="STRING" id="1109443.G4TKI8"/>
<evidence type="ECO:0000259" key="2">
    <source>
        <dbReference type="Pfam" id="PF18126"/>
    </source>
</evidence>
<dbReference type="InParanoid" id="G4TKI8"/>
<feature type="region of interest" description="Disordered" evidence="1">
    <location>
        <begin position="163"/>
        <end position="206"/>
    </location>
</feature>
<feature type="region of interest" description="Disordered" evidence="1">
    <location>
        <begin position="39"/>
        <end position="59"/>
    </location>
</feature>
<evidence type="ECO:0000313" key="3">
    <source>
        <dbReference type="EMBL" id="CCA71838.1"/>
    </source>
</evidence>
<dbReference type="HOGENOM" id="CLU_1305514_0_0_1"/>
<evidence type="ECO:0000256" key="1">
    <source>
        <dbReference type="SAM" id="MobiDB-lite"/>
    </source>
</evidence>
<dbReference type="OMA" id="HKWERVR"/>
<organism evidence="3 4">
    <name type="scientific">Serendipita indica (strain DSM 11827)</name>
    <name type="common">Root endophyte fungus</name>
    <name type="synonym">Piriformospora indica</name>
    <dbReference type="NCBI Taxonomy" id="1109443"/>
    <lineage>
        <taxon>Eukaryota</taxon>
        <taxon>Fungi</taxon>
        <taxon>Dikarya</taxon>
        <taxon>Basidiomycota</taxon>
        <taxon>Agaricomycotina</taxon>
        <taxon>Agaricomycetes</taxon>
        <taxon>Sebacinales</taxon>
        <taxon>Serendipitaceae</taxon>
        <taxon>Serendipita</taxon>
    </lineage>
</organism>
<dbReference type="EMBL" id="CAFZ01000136">
    <property type="protein sequence ID" value="CCA71838.1"/>
    <property type="molecule type" value="Genomic_DNA"/>
</dbReference>
<sequence length="206" mass="23062">MSQASTVVRAARLFERFKARELCQKPLFVPKNATNGQLPHLHNPFVPGVRTPSSTRSLPSRYSLRRQKELLKAARLLVATGQDPTALNFLPPGPKTQSRITGGGVDKALKSIKKKEDVVSVAGVANVLDPSISQEPKEVVWVGKPRPRKTIGMYEGRKIAFKRPKSERERQGKADTIRTQMKGMEKRIDEWRNRRAGRTAGTKLPF</sequence>
<comment type="caution">
    <text evidence="3">The sequence shown here is derived from an EMBL/GenBank/DDBJ whole genome shotgun (WGS) entry which is preliminary data.</text>
</comment>
<dbReference type="AlphaFoldDB" id="G4TKI8"/>
<protein>
    <recommendedName>
        <fullName evidence="2">Large ribosomal subunit protein mL59 domain-containing protein</fullName>
    </recommendedName>
</protein>
<dbReference type="InterPro" id="IPR040922">
    <property type="entry name" value="Ribosomal_mL59_dom"/>
</dbReference>
<dbReference type="GO" id="GO:0005762">
    <property type="term" value="C:mitochondrial large ribosomal subunit"/>
    <property type="evidence" value="ECO:0007669"/>
    <property type="project" value="InterPro"/>
</dbReference>
<accession>G4TKI8</accession>
<dbReference type="PANTHER" id="PTHR28041">
    <property type="entry name" value="54S RIBOSOMAL PROTEIN L25, MITOCHONDRIAL"/>
    <property type="match status" value="1"/>
</dbReference>
<keyword evidence="4" id="KW-1185">Reference proteome</keyword>
<dbReference type="Pfam" id="PF18126">
    <property type="entry name" value="Mitoc_mL59"/>
    <property type="match status" value="1"/>
</dbReference>
<dbReference type="PANTHER" id="PTHR28041:SF1">
    <property type="entry name" value="LARGE RIBOSOMAL SUBUNIT PROTEIN ML59"/>
    <property type="match status" value="1"/>
</dbReference>
<dbReference type="Proteomes" id="UP000007148">
    <property type="component" value="Unassembled WGS sequence"/>
</dbReference>
<dbReference type="OrthoDB" id="18529at2759"/>
<proteinExistence type="predicted"/>
<reference evidence="3 4" key="1">
    <citation type="journal article" date="2011" name="PLoS Pathog.">
        <title>Endophytic Life Strategies Decoded by Genome and Transcriptome Analyses of the Mutualistic Root Symbiont Piriformospora indica.</title>
        <authorList>
            <person name="Zuccaro A."/>
            <person name="Lahrmann U."/>
            <person name="Guldener U."/>
            <person name="Langen G."/>
            <person name="Pfiffi S."/>
            <person name="Biedenkopf D."/>
            <person name="Wong P."/>
            <person name="Samans B."/>
            <person name="Grimm C."/>
            <person name="Basiewicz M."/>
            <person name="Murat C."/>
            <person name="Martin F."/>
            <person name="Kogel K.H."/>
        </authorList>
    </citation>
    <scope>NUCLEOTIDE SEQUENCE [LARGE SCALE GENOMIC DNA]</scope>
    <source>
        <strain evidence="3 4">DSM 11827</strain>
    </source>
</reference>
<evidence type="ECO:0000313" key="4">
    <source>
        <dbReference type="Proteomes" id="UP000007148"/>
    </source>
</evidence>